<keyword evidence="3 5" id="KW-0418">Kinase</keyword>
<evidence type="ECO:0000313" key="6">
    <source>
        <dbReference type="Proteomes" id="UP000019205"/>
    </source>
</evidence>
<reference evidence="5 6" key="2">
    <citation type="journal article" date="2009" name="PLoS ONE">
        <title>The photosynthetic apparatus and its regulation in the aerobic gammaproteobacterium Congregibacter litoralis gen. nov., sp. nov.</title>
        <authorList>
            <person name="Spring S."/>
            <person name="Lunsdorf H."/>
            <person name="Fuchs B.M."/>
            <person name="Tindall B.J."/>
        </authorList>
    </citation>
    <scope>NUCLEOTIDE SEQUENCE [LARGE SCALE GENOMIC DNA]</scope>
    <source>
        <strain evidence="5">KT71</strain>
    </source>
</reference>
<dbReference type="EC" id="2.7.1.45" evidence="5"/>
<reference evidence="5 6" key="1">
    <citation type="journal article" date="2007" name="Proc. Natl. Acad. Sci. U.S.A.">
        <title>Characterization of a marine gammaproteobacterium capable of aerobic anoxygenic photosynthesis.</title>
        <authorList>
            <person name="Fuchs B.M."/>
            <person name="Spring S."/>
            <person name="Teeling H."/>
            <person name="Quast C."/>
            <person name="Wulf J."/>
            <person name="Schattenhofer M."/>
            <person name="Yan S."/>
            <person name="Ferriera S."/>
            <person name="Johnson J."/>
            <person name="Glockner F.O."/>
            <person name="Amann R."/>
        </authorList>
    </citation>
    <scope>NUCLEOTIDE SEQUENCE [LARGE SCALE GENOMIC DNA]</scope>
    <source>
        <strain evidence="5">KT71</strain>
    </source>
</reference>
<evidence type="ECO:0000313" key="5">
    <source>
        <dbReference type="EMBL" id="EAQ96301.1"/>
    </source>
</evidence>
<dbReference type="eggNOG" id="COG0524">
    <property type="taxonomic scope" value="Bacteria"/>
</dbReference>
<gene>
    <name evidence="5" type="ORF">KT71_12980</name>
</gene>
<comment type="similarity">
    <text evidence="1">Belongs to the carbohydrate kinase PfkB family.</text>
</comment>
<comment type="caution">
    <text evidence="5">The sequence shown here is derived from an EMBL/GenBank/DDBJ whole genome shotgun (WGS) entry which is preliminary data.</text>
</comment>
<feature type="domain" description="Carbohydrate kinase PfkB" evidence="4">
    <location>
        <begin position="11"/>
        <end position="313"/>
    </location>
</feature>
<dbReference type="GO" id="GO:0008673">
    <property type="term" value="F:2-dehydro-3-deoxygluconokinase activity"/>
    <property type="evidence" value="ECO:0007669"/>
    <property type="project" value="UniProtKB-EC"/>
</dbReference>
<dbReference type="PANTHER" id="PTHR43085:SF15">
    <property type="entry name" value="2-DEHYDRO-3-DEOXYGLUCONOKINASE"/>
    <property type="match status" value="1"/>
</dbReference>
<organism evidence="5 6">
    <name type="scientific">Congregibacter litoralis KT71</name>
    <dbReference type="NCBI Taxonomy" id="314285"/>
    <lineage>
        <taxon>Bacteria</taxon>
        <taxon>Pseudomonadati</taxon>
        <taxon>Pseudomonadota</taxon>
        <taxon>Gammaproteobacteria</taxon>
        <taxon>Cellvibrionales</taxon>
        <taxon>Halieaceae</taxon>
        <taxon>Congregibacter</taxon>
    </lineage>
</organism>
<dbReference type="PROSITE" id="PS00584">
    <property type="entry name" value="PFKB_KINASES_2"/>
    <property type="match status" value="1"/>
</dbReference>
<dbReference type="PANTHER" id="PTHR43085">
    <property type="entry name" value="HEXOKINASE FAMILY MEMBER"/>
    <property type="match status" value="1"/>
</dbReference>
<evidence type="ECO:0000256" key="3">
    <source>
        <dbReference type="ARBA" id="ARBA00022777"/>
    </source>
</evidence>
<dbReference type="InterPro" id="IPR029056">
    <property type="entry name" value="Ribokinase-like"/>
</dbReference>
<dbReference type="InterPro" id="IPR011611">
    <property type="entry name" value="PfkB_dom"/>
</dbReference>
<dbReference type="STRING" id="314285.KT71_12980"/>
<dbReference type="CDD" id="cd01166">
    <property type="entry name" value="KdgK"/>
    <property type="match status" value="1"/>
</dbReference>
<dbReference type="EMBL" id="AAOA02000001">
    <property type="protein sequence ID" value="EAQ96301.1"/>
    <property type="molecule type" value="Genomic_DNA"/>
</dbReference>
<sequence length="318" mass="34504">MSLSIPQSGFAAIGECMLELREDATTNESHPEVKLSLGFGGDTLNTAVYLARLGVPSTYVTALGDDARSQWLLDHWVQEEIDTHLVRRVPGRRPGVYWITTDAAGERSFDYWRGESPARELFDDLADVQVLTQNLSAFGMVYLSGITLSLYSAVALERLYTMLEALRDSGVIIGFDGNFRPAAWTDSESARAAFERVARLAHVVLPTFDDELMLFGDDSPEATIARLREWGVDEVVVKLGGAGCLLGSEGTHKLVATRAVSAPVDTTAAGDSFNAGYLAARYFGKSLQEAAETGNRLAGSVVMNRGAIIPLETMPEFT</sequence>
<keyword evidence="2 5" id="KW-0808">Transferase</keyword>
<dbReference type="HOGENOM" id="CLU_027634_8_0_6"/>
<dbReference type="GO" id="GO:0042840">
    <property type="term" value="P:D-glucuronate catabolic process"/>
    <property type="evidence" value="ECO:0007669"/>
    <property type="project" value="TreeGrafter"/>
</dbReference>
<accession>A4AC73</accession>
<evidence type="ECO:0000256" key="2">
    <source>
        <dbReference type="ARBA" id="ARBA00022679"/>
    </source>
</evidence>
<dbReference type="GO" id="GO:0005829">
    <property type="term" value="C:cytosol"/>
    <property type="evidence" value="ECO:0007669"/>
    <property type="project" value="TreeGrafter"/>
</dbReference>
<dbReference type="AlphaFoldDB" id="A4AC73"/>
<dbReference type="InterPro" id="IPR002173">
    <property type="entry name" value="Carboh/pur_kinase_PfkB_CS"/>
</dbReference>
<name>A4AC73_9GAMM</name>
<dbReference type="GO" id="GO:0006974">
    <property type="term" value="P:DNA damage response"/>
    <property type="evidence" value="ECO:0007669"/>
    <property type="project" value="TreeGrafter"/>
</dbReference>
<dbReference type="Proteomes" id="UP000019205">
    <property type="component" value="Chromosome"/>
</dbReference>
<dbReference type="SUPFAM" id="SSF53613">
    <property type="entry name" value="Ribokinase-like"/>
    <property type="match status" value="1"/>
</dbReference>
<protein>
    <submittedName>
        <fullName evidence="5">2-keto-3-deoxygluconate kinase</fullName>
        <ecNumber evidence="5">2.7.1.45</ecNumber>
    </submittedName>
</protein>
<dbReference type="GO" id="GO:0019698">
    <property type="term" value="P:D-galacturonate catabolic process"/>
    <property type="evidence" value="ECO:0007669"/>
    <property type="project" value="TreeGrafter"/>
</dbReference>
<dbReference type="OrthoDB" id="9776822at2"/>
<proteinExistence type="inferred from homology"/>
<keyword evidence="6" id="KW-1185">Reference proteome</keyword>
<dbReference type="RefSeq" id="WP_008295032.1">
    <property type="nucleotide sequence ID" value="NZ_CM002299.1"/>
</dbReference>
<dbReference type="InterPro" id="IPR050306">
    <property type="entry name" value="PfkB_Carbo_kinase"/>
</dbReference>
<dbReference type="Gene3D" id="3.40.1190.20">
    <property type="match status" value="1"/>
</dbReference>
<evidence type="ECO:0000259" key="4">
    <source>
        <dbReference type="Pfam" id="PF00294"/>
    </source>
</evidence>
<dbReference type="Pfam" id="PF00294">
    <property type="entry name" value="PfkB"/>
    <property type="match status" value="1"/>
</dbReference>
<evidence type="ECO:0000256" key="1">
    <source>
        <dbReference type="ARBA" id="ARBA00010688"/>
    </source>
</evidence>